<reference evidence="2 3" key="1">
    <citation type="journal article" date="2019" name="Nat. Ecol. Evol.">
        <title>Megaphylogeny resolves global patterns of mushroom evolution.</title>
        <authorList>
            <person name="Varga T."/>
            <person name="Krizsan K."/>
            <person name="Foldi C."/>
            <person name="Dima B."/>
            <person name="Sanchez-Garcia M."/>
            <person name="Sanchez-Ramirez S."/>
            <person name="Szollosi G.J."/>
            <person name="Szarkandi J.G."/>
            <person name="Papp V."/>
            <person name="Albert L."/>
            <person name="Andreopoulos W."/>
            <person name="Angelini C."/>
            <person name="Antonin V."/>
            <person name="Barry K.W."/>
            <person name="Bougher N.L."/>
            <person name="Buchanan P."/>
            <person name="Buyck B."/>
            <person name="Bense V."/>
            <person name="Catcheside P."/>
            <person name="Chovatia M."/>
            <person name="Cooper J."/>
            <person name="Damon W."/>
            <person name="Desjardin D."/>
            <person name="Finy P."/>
            <person name="Geml J."/>
            <person name="Haridas S."/>
            <person name="Hughes K."/>
            <person name="Justo A."/>
            <person name="Karasinski D."/>
            <person name="Kautmanova I."/>
            <person name="Kiss B."/>
            <person name="Kocsube S."/>
            <person name="Kotiranta H."/>
            <person name="LaButti K.M."/>
            <person name="Lechner B.E."/>
            <person name="Liimatainen K."/>
            <person name="Lipzen A."/>
            <person name="Lukacs Z."/>
            <person name="Mihaltcheva S."/>
            <person name="Morgado L.N."/>
            <person name="Niskanen T."/>
            <person name="Noordeloos M.E."/>
            <person name="Ohm R.A."/>
            <person name="Ortiz-Santana B."/>
            <person name="Ovrebo C."/>
            <person name="Racz N."/>
            <person name="Riley R."/>
            <person name="Savchenko A."/>
            <person name="Shiryaev A."/>
            <person name="Soop K."/>
            <person name="Spirin V."/>
            <person name="Szebenyi C."/>
            <person name="Tomsovsky M."/>
            <person name="Tulloss R.E."/>
            <person name="Uehling J."/>
            <person name="Grigoriev I.V."/>
            <person name="Vagvolgyi C."/>
            <person name="Papp T."/>
            <person name="Martin F.M."/>
            <person name="Miettinen O."/>
            <person name="Hibbett D.S."/>
            <person name="Nagy L.G."/>
        </authorList>
    </citation>
    <scope>NUCLEOTIDE SEQUENCE [LARGE SCALE GENOMIC DNA]</scope>
    <source>
        <strain evidence="2 3">FP101781</strain>
    </source>
</reference>
<feature type="compositionally biased region" description="Basic and acidic residues" evidence="1">
    <location>
        <begin position="115"/>
        <end position="124"/>
    </location>
</feature>
<name>A0A4Y7TRX6_COPMI</name>
<evidence type="ECO:0000313" key="3">
    <source>
        <dbReference type="Proteomes" id="UP000298030"/>
    </source>
</evidence>
<comment type="caution">
    <text evidence="2">The sequence shown here is derived from an EMBL/GenBank/DDBJ whole genome shotgun (WGS) entry which is preliminary data.</text>
</comment>
<sequence>MLIADMFAYAFDRPSHSTVVVVISPDPTLAYALSILRLRNHNTVVVIAPTGSKPDLLMQASLSFDWNEEIVQESETLLQGVAKCMSKLGISKERSPEDIIVDDRSPSSPSPAPDRSPHTTRDDVILEDYFPVDSNSPWHVPPEKTSKKEEMSAPCSYPPTPETVNAQYTPKELRGEPISQIPSSSKSPFGDSVSLKRPTQPSLKQLKKRIPVGFRPLVEILYTMREEGYDRPLRSSVGLQLIQKDPAVYERVGYTRFTQYASMAVSLGIAELGGRDGKAWISFHPSFYQT</sequence>
<accession>A0A4Y7TRX6</accession>
<gene>
    <name evidence="2" type="ORF">FA13DRAFT_1727877</name>
</gene>
<feature type="compositionally biased region" description="Low complexity" evidence="1">
    <location>
        <begin position="177"/>
        <end position="188"/>
    </location>
</feature>
<dbReference type="AlphaFoldDB" id="A0A4Y7TRX6"/>
<dbReference type="OrthoDB" id="549353at2759"/>
<evidence type="ECO:0008006" key="4">
    <source>
        <dbReference type="Google" id="ProtNLM"/>
    </source>
</evidence>
<feature type="compositionally biased region" description="Basic and acidic residues" evidence="1">
    <location>
        <begin position="141"/>
        <end position="151"/>
    </location>
</feature>
<keyword evidence="3" id="KW-1185">Reference proteome</keyword>
<dbReference type="EMBL" id="QPFP01000006">
    <property type="protein sequence ID" value="TEB36299.1"/>
    <property type="molecule type" value="Genomic_DNA"/>
</dbReference>
<evidence type="ECO:0000313" key="2">
    <source>
        <dbReference type="EMBL" id="TEB36299.1"/>
    </source>
</evidence>
<proteinExistence type="predicted"/>
<dbReference type="Proteomes" id="UP000298030">
    <property type="component" value="Unassembled WGS sequence"/>
</dbReference>
<evidence type="ECO:0000256" key="1">
    <source>
        <dbReference type="SAM" id="MobiDB-lite"/>
    </source>
</evidence>
<protein>
    <recommendedName>
        <fullName evidence="4">NYN domain-containing protein</fullName>
    </recommendedName>
</protein>
<dbReference type="STRING" id="71717.A0A4Y7TRX6"/>
<organism evidence="2 3">
    <name type="scientific">Coprinellus micaceus</name>
    <name type="common">Glistening ink-cap mushroom</name>
    <name type="synonym">Coprinus micaceus</name>
    <dbReference type="NCBI Taxonomy" id="71717"/>
    <lineage>
        <taxon>Eukaryota</taxon>
        <taxon>Fungi</taxon>
        <taxon>Dikarya</taxon>
        <taxon>Basidiomycota</taxon>
        <taxon>Agaricomycotina</taxon>
        <taxon>Agaricomycetes</taxon>
        <taxon>Agaricomycetidae</taxon>
        <taxon>Agaricales</taxon>
        <taxon>Agaricineae</taxon>
        <taxon>Psathyrellaceae</taxon>
        <taxon>Coprinellus</taxon>
    </lineage>
</organism>
<feature type="region of interest" description="Disordered" evidence="1">
    <location>
        <begin position="95"/>
        <end position="200"/>
    </location>
</feature>
<feature type="compositionally biased region" description="Basic and acidic residues" evidence="1">
    <location>
        <begin position="95"/>
        <end position="105"/>
    </location>
</feature>